<feature type="transmembrane region" description="Helical" evidence="1">
    <location>
        <begin position="12"/>
        <end position="33"/>
    </location>
</feature>
<feature type="transmembrane region" description="Helical" evidence="1">
    <location>
        <begin position="64"/>
        <end position="86"/>
    </location>
</feature>
<dbReference type="RefSeq" id="WP_183168169.1">
    <property type="nucleotide sequence ID" value="NZ_JACHXI010000034.1"/>
</dbReference>
<comment type="caution">
    <text evidence="2">The sequence shown here is derived from an EMBL/GenBank/DDBJ whole genome shotgun (WGS) entry which is preliminary data.</text>
</comment>
<evidence type="ECO:0000313" key="3">
    <source>
        <dbReference type="Proteomes" id="UP000549250"/>
    </source>
</evidence>
<dbReference type="Proteomes" id="UP000549250">
    <property type="component" value="Unassembled WGS sequence"/>
</dbReference>
<keyword evidence="1" id="KW-1133">Transmembrane helix</keyword>
<evidence type="ECO:0000256" key="1">
    <source>
        <dbReference type="SAM" id="Phobius"/>
    </source>
</evidence>
<gene>
    <name evidence="2" type="ORF">FHR87_003761</name>
</gene>
<evidence type="ECO:0000313" key="2">
    <source>
        <dbReference type="EMBL" id="MBB3105325.1"/>
    </source>
</evidence>
<dbReference type="EMBL" id="JACHXI010000034">
    <property type="protein sequence ID" value="MBB3105325.1"/>
    <property type="molecule type" value="Genomic_DNA"/>
</dbReference>
<feature type="transmembrane region" description="Helical" evidence="1">
    <location>
        <begin position="39"/>
        <end position="57"/>
    </location>
</feature>
<proteinExistence type="predicted"/>
<keyword evidence="3" id="KW-1185">Reference proteome</keyword>
<keyword evidence="1" id="KW-0812">Transmembrane</keyword>
<organism evidence="2 3">
    <name type="scientific">Azomonas macrocytogenes</name>
    <name type="common">Azotobacter macrocytogenes</name>
    <dbReference type="NCBI Taxonomy" id="69962"/>
    <lineage>
        <taxon>Bacteria</taxon>
        <taxon>Pseudomonadati</taxon>
        <taxon>Pseudomonadota</taxon>
        <taxon>Gammaproteobacteria</taxon>
        <taxon>Pseudomonadales</taxon>
        <taxon>Pseudomonadaceae</taxon>
        <taxon>Azomonas</taxon>
    </lineage>
</organism>
<keyword evidence="1" id="KW-0472">Membrane</keyword>
<sequence>MFLTFIRDLPKILFGMIFCGVVLAVLECHGRLLGLGQQALVAMPLTLFGIWFFSTIHKSLTATLVFLGIVVFFIPIPLAALAPYILVHILNFIFSAIPFSDVNSSSVSSGGVNGGNYSSSFEEDDFLQRIRQDLFDESDRYERDRHYHDRHYL</sequence>
<protein>
    <submittedName>
        <fullName evidence="2">ABC-type multidrug transport system permease subunit</fullName>
    </submittedName>
</protein>
<dbReference type="AlphaFoldDB" id="A0A839TB96"/>
<accession>A0A839TB96</accession>
<name>A0A839TB96_AZOMA</name>
<reference evidence="2 3" key="1">
    <citation type="submission" date="2020-08" db="EMBL/GenBank/DDBJ databases">
        <title>Genomic Encyclopedia of Type Strains, Phase III (KMG-III): the genomes of soil and plant-associated and newly described type strains.</title>
        <authorList>
            <person name="Whitman W."/>
        </authorList>
    </citation>
    <scope>NUCLEOTIDE SEQUENCE [LARGE SCALE GENOMIC DNA]</scope>
    <source>
        <strain evidence="2 3">CECT 4462</strain>
    </source>
</reference>